<sequence>MTSPRRTRLLSSAQSFCNSFAENKDIETITSHFTLTHQPSVIEHGEPSLGPFLGKPHVGMDAIKSYFETIASLLSYENMKFSEFVVDTESSRVACKGKAKFTWKSTSESWDETFAYMLDFDDECKITDYQVWADSGAAYLASKGRLNEVRKDQ</sequence>
<gene>
    <name evidence="1" type="ORF">WG66_10401</name>
</gene>
<dbReference type="Proteomes" id="UP000054988">
    <property type="component" value="Unassembled WGS sequence"/>
</dbReference>
<dbReference type="SUPFAM" id="SSF54427">
    <property type="entry name" value="NTF2-like"/>
    <property type="match status" value="1"/>
</dbReference>
<evidence type="ECO:0000313" key="2">
    <source>
        <dbReference type="Proteomes" id="UP000054988"/>
    </source>
</evidence>
<name>A0A0W0FKY4_MONRR</name>
<organism evidence="1 2">
    <name type="scientific">Moniliophthora roreri</name>
    <name type="common">Frosty pod rot fungus</name>
    <name type="synonym">Monilia roreri</name>
    <dbReference type="NCBI Taxonomy" id="221103"/>
    <lineage>
        <taxon>Eukaryota</taxon>
        <taxon>Fungi</taxon>
        <taxon>Dikarya</taxon>
        <taxon>Basidiomycota</taxon>
        <taxon>Agaricomycotina</taxon>
        <taxon>Agaricomycetes</taxon>
        <taxon>Agaricomycetidae</taxon>
        <taxon>Agaricales</taxon>
        <taxon>Marasmiineae</taxon>
        <taxon>Marasmiaceae</taxon>
        <taxon>Moniliophthora</taxon>
    </lineage>
</organism>
<reference evidence="1 2" key="1">
    <citation type="submission" date="2015-12" db="EMBL/GenBank/DDBJ databases">
        <title>Draft genome sequence of Moniliophthora roreri, the causal agent of frosty pod rot of cacao.</title>
        <authorList>
            <person name="Aime M.C."/>
            <person name="Diaz-Valderrama J.R."/>
            <person name="Kijpornyongpan T."/>
            <person name="Phillips-Mora W."/>
        </authorList>
    </citation>
    <scope>NUCLEOTIDE SEQUENCE [LARGE SCALE GENOMIC DNA]</scope>
    <source>
        <strain evidence="1 2">MCA 2952</strain>
    </source>
</reference>
<dbReference type="InterPro" id="IPR032710">
    <property type="entry name" value="NTF2-like_dom_sf"/>
</dbReference>
<proteinExistence type="predicted"/>
<comment type="caution">
    <text evidence="1">The sequence shown here is derived from an EMBL/GenBank/DDBJ whole genome shotgun (WGS) entry which is preliminary data.</text>
</comment>
<evidence type="ECO:0000313" key="1">
    <source>
        <dbReference type="EMBL" id="KTB36945.1"/>
    </source>
</evidence>
<evidence type="ECO:0008006" key="3">
    <source>
        <dbReference type="Google" id="ProtNLM"/>
    </source>
</evidence>
<dbReference type="AlphaFoldDB" id="A0A0W0FKY4"/>
<protein>
    <recommendedName>
        <fullName evidence="3">SnoaL-like domain-containing protein</fullName>
    </recommendedName>
</protein>
<accession>A0A0W0FKY4</accession>
<dbReference type="Gene3D" id="3.10.450.50">
    <property type="match status" value="1"/>
</dbReference>
<dbReference type="EMBL" id="LATX01001871">
    <property type="protein sequence ID" value="KTB36945.1"/>
    <property type="molecule type" value="Genomic_DNA"/>
</dbReference>
<dbReference type="eggNOG" id="ENOG502SDPH">
    <property type="taxonomic scope" value="Eukaryota"/>
</dbReference>